<proteinExistence type="predicted"/>
<dbReference type="STRING" id="1035707.SAMN05216552_105029"/>
<sequence length="228" mass="24463">MAPKIAVTIMFGALLTGCAARYSPTPLATDFPASRQYQLQAAAHWGAIAGHLEKGLTDGIRKGPQRPVYVAEPSSKASPFERALATHITSILVRNGYVVSRHEAGSLKVDIDVQALVFSPDRVQTRFEGEVAVIAPGVLAVAALPPAGAAMAIAGAYEFNQFRQAHLAAGGTPKTELIVTVSVSDQYRYYARNSSAYYVSEGDRSLYGIPDDPADVRHMKTFQVRGDK</sequence>
<name>A0A1I7M2W4_9BURK</name>
<dbReference type="AlphaFoldDB" id="A0A1I7M2W4"/>
<protein>
    <submittedName>
        <fullName evidence="1">Uncharacterized protein</fullName>
    </submittedName>
</protein>
<accession>A0A1I7M2W4</accession>
<dbReference type="RefSeq" id="WP_093560729.1">
    <property type="nucleotide sequence ID" value="NZ_FPBO01000050.1"/>
</dbReference>
<dbReference type="OrthoDB" id="6891340at2"/>
<reference evidence="2" key="1">
    <citation type="submission" date="2016-10" db="EMBL/GenBank/DDBJ databases">
        <authorList>
            <person name="Varghese N."/>
            <person name="Submissions S."/>
        </authorList>
    </citation>
    <scope>NUCLEOTIDE SEQUENCE [LARGE SCALE GENOMIC DNA]</scope>
    <source>
        <strain evidence="2">CGMCC 1.11014</strain>
    </source>
</reference>
<dbReference type="EMBL" id="FPBO01000050">
    <property type="protein sequence ID" value="SFV16187.1"/>
    <property type="molecule type" value="Genomic_DNA"/>
</dbReference>
<dbReference type="PROSITE" id="PS51257">
    <property type="entry name" value="PROKAR_LIPOPROTEIN"/>
    <property type="match status" value="1"/>
</dbReference>
<evidence type="ECO:0000313" key="2">
    <source>
        <dbReference type="Proteomes" id="UP000199391"/>
    </source>
</evidence>
<dbReference type="Proteomes" id="UP000199391">
    <property type="component" value="Unassembled WGS sequence"/>
</dbReference>
<gene>
    <name evidence="1" type="ORF">SAMN05216552_105029</name>
</gene>
<evidence type="ECO:0000313" key="1">
    <source>
        <dbReference type="EMBL" id="SFV16187.1"/>
    </source>
</evidence>
<keyword evidence="2" id="KW-1185">Reference proteome</keyword>
<organism evidence="1 2">
    <name type="scientific">Pseudoduganella namucuonensis</name>
    <dbReference type="NCBI Taxonomy" id="1035707"/>
    <lineage>
        <taxon>Bacteria</taxon>
        <taxon>Pseudomonadati</taxon>
        <taxon>Pseudomonadota</taxon>
        <taxon>Betaproteobacteria</taxon>
        <taxon>Burkholderiales</taxon>
        <taxon>Oxalobacteraceae</taxon>
        <taxon>Telluria group</taxon>
        <taxon>Pseudoduganella</taxon>
    </lineage>
</organism>